<keyword evidence="3" id="KW-0805">Transcription regulation</keyword>
<protein>
    <recommendedName>
        <fullName evidence="7">Zn(2)-C6 fungal-type domain-containing protein</fullName>
    </recommendedName>
</protein>
<dbReference type="InterPro" id="IPR007219">
    <property type="entry name" value="XnlR_reg_dom"/>
</dbReference>
<dbReference type="CDD" id="cd00067">
    <property type="entry name" value="GAL4"/>
    <property type="match status" value="1"/>
</dbReference>
<organism evidence="8 9">
    <name type="scientific">Phialocephala subalpina</name>
    <dbReference type="NCBI Taxonomy" id="576137"/>
    <lineage>
        <taxon>Eukaryota</taxon>
        <taxon>Fungi</taxon>
        <taxon>Dikarya</taxon>
        <taxon>Ascomycota</taxon>
        <taxon>Pezizomycotina</taxon>
        <taxon>Leotiomycetes</taxon>
        <taxon>Helotiales</taxon>
        <taxon>Mollisiaceae</taxon>
        <taxon>Phialocephala</taxon>
        <taxon>Phialocephala fortinii species complex</taxon>
    </lineage>
</organism>
<evidence type="ECO:0000313" key="8">
    <source>
        <dbReference type="EMBL" id="CZR65129.1"/>
    </source>
</evidence>
<dbReference type="OrthoDB" id="3462402at2759"/>
<feature type="compositionally biased region" description="Basic residues" evidence="6">
    <location>
        <begin position="43"/>
        <end position="52"/>
    </location>
</feature>
<dbReference type="Pfam" id="PF04082">
    <property type="entry name" value="Fungal_trans"/>
    <property type="match status" value="1"/>
</dbReference>
<dbReference type="InterPro" id="IPR050815">
    <property type="entry name" value="TF_fung"/>
</dbReference>
<dbReference type="PROSITE" id="PS50048">
    <property type="entry name" value="ZN2_CY6_FUNGAL_2"/>
    <property type="match status" value="1"/>
</dbReference>
<name>A0A1L7XJB4_9HELO</name>
<dbReference type="STRING" id="576137.A0A1L7XJB4"/>
<feature type="compositionally biased region" description="Polar residues" evidence="6">
    <location>
        <begin position="69"/>
        <end position="85"/>
    </location>
</feature>
<keyword evidence="2" id="KW-0479">Metal-binding</keyword>
<dbReference type="EMBL" id="FJOG01000029">
    <property type="protein sequence ID" value="CZR65129.1"/>
    <property type="molecule type" value="Genomic_DNA"/>
</dbReference>
<dbReference type="CDD" id="cd12148">
    <property type="entry name" value="fungal_TF_MHR"/>
    <property type="match status" value="1"/>
</dbReference>
<evidence type="ECO:0000256" key="2">
    <source>
        <dbReference type="ARBA" id="ARBA00022723"/>
    </source>
</evidence>
<dbReference type="InterPro" id="IPR036864">
    <property type="entry name" value="Zn2-C6_fun-type_DNA-bd_sf"/>
</dbReference>
<feature type="region of interest" description="Disordered" evidence="6">
    <location>
        <begin position="42"/>
        <end position="85"/>
    </location>
</feature>
<evidence type="ECO:0000256" key="3">
    <source>
        <dbReference type="ARBA" id="ARBA00023015"/>
    </source>
</evidence>
<feature type="region of interest" description="Disordered" evidence="6">
    <location>
        <begin position="116"/>
        <end position="136"/>
    </location>
</feature>
<reference evidence="8 9" key="1">
    <citation type="submission" date="2016-03" db="EMBL/GenBank/DDBJ databases">
        <authorList>
            <person name="Ploux O."/>
        </authorList>
    </citation>
    <scope>NUCLEOTIDE SEQUENCE [LARGE SCALE GENOMIC DNA]</scope>
    <source>
        <strain evidence="8 9">UAMH 11012</strain>
    </source>
</reference>
<feature type="region of interest" description="Disordered" evidence="6">
    <location>
        <begin position="181"/>
        <end position="211"/>
    </location>
</feature>
<dbReference type="AlphaFoldDB" id="A0A1L7XJB4"/>
<evidence type="ECO:0000256" key="6">
    <source>
        <dbReference type="SAM" id="MobiDB-lite"/>
    </source>
</evidence>
<comment type="subcellular location">
    <subcellularLocation>
        <location evidence="1">Nucleus</location>
    </subcellularLocation>
</comment>
<dbReference type="GO" id="GO:0003677">
    <property type="term" value="F:DNA binding"/>
    <property type="evidence" value="ECO:0007669"/>
    <property type="project" value="InterPro"/>
</dbReference>
<dbReference type="SMART" id="SM00066">
    <property type="entry name" value="GAL4"/>
    <property type="match status" value="1"/>
</dbReference>
<evidence type="ECO:0000256" key="1">
    <source>
        <dbReference type="ARBA" id="ARBA00004123"/>
    </source>
</evidence>
<feature type="domain" description="Zn(2)-C6 fungal-type" evidence="7">
    <location>
        <begin position="10"/>
        <end position="40"/>
    </location>
</feature>
<evidence type="ECO:0000313" key="9">
    <source>
        <dbReference type="Proteomes" id="UP000184330"/>
    </source>
</evidence>
<dbReference type="PANTHER" id="PTHR47338:SF10">
    <property type="entry name" value="TRANSCRIPTION FACTOR DOMAIN-CONTAINING PROTEIN-RELATED"/>
    <property type="match status" value="1"/>
</dbReference>
<proteinExistence type="predicted"/>
<keyword evidence="4" id="KW-0804">Transcription</keyword>
<sequence length="689" mass="77958">MNQAAKPNRACEGCKRKKIKCDGAKPICALCKRIRANCAYPQRKPRVQRRSRSNGPSEIDTISERDSQDSTQQRSVVPTTESVDFTTSMGISESTGEESHLAHFDSRQTASDENVHYLGSPASMGRGPSSQCEHTSLSEQDMLDYLTEALPDIWMPEAIPQSDSFATSMMTGETNLNFFSLENTGSQPAPNEESHHQDLQSHSRNGHNRMDVPRNIRARTESYSIDVPSDVVDDLLNLYFRRIQVFLPLFHKPTFHLNYVSRTGTADYNDLEKDSQFVLYGMMALSARFSTMSYFDGISLKERGSPFSRKAQMIYQETIQGFEPHVPTLKWLQGCILLAFYNQSCGPAVGCDLMPATCTRLAYSLGLHRIDEDSCERKMHPKFSSEGWISKEEQRRAWWSVWELDAFDSISSRRPFSIDKHRMSVFLPVSDEVWFSGTPTDSAILNTDILQCWKSLRDSDNRDERAWFLISNFITVQTLELCQQRHVPAKNITDVETVVSCFALLFHEKFGRSANQLVFDEQNYGKSNWLILTRLMIQGGHIATRMLSRRASSEPILTGSNRFVDKAYAPSITLSPAAASPVTTNMLAAIANTSIEDYIQPATEAFRIYQSWSPEFIRFCPPPMVCIITGPAAIMLRFARHLRKIENAGGDPGKPSIKEDLLILILSKFARYWNIGLLLLGTHYRLLIP</sequence>
<gene>
    <name evidence="8" type="ORF">PAC_15029</name>
</gene>
<dbReference type="GO" id="GO:0006351">
    <property type="term" value="P:DNA-templated transcription"/>
    <property type="evidence" value="ECO:0007669"/>
    <property type="project" value="InterPro"/>
</dbReference>
<evidence type="ECO:0000256" key="4">
    <source>
        <dbReference type="ARBA" id="ARBA00023163"/>
    </source>
</evidence>
<dbReference type="PANTHER" id="PTHR47338">
    <property type="entry name" value="ZN(II)2CYS6 TRANSCRIPTION FACTOR (EUROFUNG)-RELATED"/>
    <property type="match status" value="1"/>
</dbReference>
<dbReference type="SUPFAM" id="SSF57701">
    <property type="entry name" value="Zn2/Cys6 DNA-binding domain"/>
    <property type="match status" value="1"/>
</dbReference>
<dbReference type="GO" id="GO:0008270">
    <property type="term" value="F:zinc ion binding"/>
    <property type="evidence" value="ECO:0007669"/>
    <property type="project" value="InterPro"/>
</dbReference>
<keyword evidence="5" id="KW-0539">Nucleus</keyword>
<dbReference type="GO" id="GO:0005634">
    <property type="term" value="C:nucleus"/>
    <property type="evidence" value="ECO:0007669"/>
    <property type="project" value="UniProtKB-SubCell"/>
</dbReference>
<dbReference type="GO" id="GO:0000981">
    <property type="term" value="F:DNA-binding transcription factor activity, RNA polymerase II-specific"/>
    <property type="evidence" value="ECO:0007669"/>
    <property type="project" value="InterPro"/>
</dbReference>
<dbReference type="InterPro" id="IPR001138">
    <property type="entry name" value="Zn2Cys6_DnaBD"/>
</dbReference>
<accession>A0A1L7XJB4</accession>
<evidence type="ECO:0000259" key="7">
    <source>
        <dbReference type="PROSITE" id="PS50048"/>
    </source>
</evidence>
<dbReference type="Pfam" id="PF00172">
    <property type="entry name" value="Zn_clus"/>
    <property type="match status" value="1"/>
</dbReference>
<keyword evidence="9" id="KW-1185">Reference proteome</keyword>
<evidence type="ECO:0000256" key="5">
    <source>
        <dbReference type="ARBA" id="ARBA00023242"/>
    </source>
</evidence>
<dbReference type="Gene3D" id="4.10.240.10">
    <property type="entry name" value="Zn(2)-C6 fungal-type DNA-binding domain"/>
    <property type="match status" value="1"/>
</dbReference>
<dbReference type="PROSITE" id="PS00463">
    <property type="entry name" value="ZN2_CY6_FUNGAL_1"/>
    <property type="match status" value="1"/>
</dbReference>
<feature type="compositionally biased region" description="Basic and acidic residues" evidence="6">
    <location>
        <begin position="192"/>
        <end position="201"/>
    </location>
</feature>
<dbReference type="Proteomes" id="UP000184330">
    <property type="component" value="Unassembled WGS sequence"/>
</dbReference>